<dbReference type="Gene3D" id="3.30.565.10">
    <property type="entry name" value="Histidine kinase-like ATPase, C-terminal domain"/>
    <property type="match status" value="1"/>
</dbReference>
<dbReference type="AlphaFoldDB" id="A0A078KVN3"/>
<dbReference type="InterPro" id="IPR001610">
    <property type="entry name" value="PAC"/>
</dbReference>
<keyword evidence="4" id="KW-0418">Kinase</keyword>
<feature type="domain" description="Histidine kinase" evidence="6">
    <location>
        <begin position="156"/>
        <end position="375"/>
    </location>
</feature>
<dbReference type="InterPro" id="IPR035965">
    <property type="entry name" value="PAS-like_dom_sf"/>
</dbReference>
<evidence type="ECO:0000259" key="7">
    <source>
        <dbReference type="PROSITE" id="PS50113"/>
    </source>
</evidence>
<dbReference type="InterPro" id="IPR000700">
    <property type="entry name" value="PAS-assoc_C"/>
</dbReference>
<proteinExistence type="predicted"/>
<dbReference type="CDD" id="cd00130">
    <property type="entry name" value="PAS"/>
    <property type="match status" value="1"/>
</dbReference>
<dbReference type="PROSITE" id="PS50113">
    <property type="entry name" value="PAC"/>
    <property type="match status" value="1"/>
</dbReference>
<dbReference type="EMBL" id="CCSB01000003">
    <property type="protein sequence ID" value="CDZ78480.1"/>
    <property type="molecule type" value="Genomic_DNA"/>
</dbReference>
<evidence type="ECO:0000256" key="3">
    <source>
        <dbReference type="ARBA" id="ARBA00022679"/>
    </source>
</evidence>
<protein>
    <recommendedName>
        <fullName evidence="2">histidine kinase</fullName>
        <ecNumber evidence="2">2.7.13.3</ecNumber>
    </recommendedName>
</protein>
<gene>
    <name evidence="8" type="primary">arcB_8</name>
    <name evidence="8" type="ORF">BN59_02790</name>
</gene>
<sequence length="377" mass="42076">MATHQDKTSSDFLMLDNILQYAPDWIYWKDIHSIHLGCNEQFARVAGFNNREEMVGKSDYDCAWGDRAEKYNLDDAEVIQSGKPKINIEDTVLLSNGQEVTVISNKVPLRNSKGEVIGILGIATDITERKKIEKELILAKEKAEAASYVMTEFISNMGHILVTPFSTITGIATMLLYGYADRYLELKPLFEELMHGCAAWEKGYQQVIKATSLAEIEVKIESFSVNQEVEKIESILKPSAGAKNLKLVIRPFKPINQDLIESDILKFHLILIELISNAIKFTEEGKITVSISKDDNCYSIQVADTGIGIPADKSDYIFEQYTMLSRAQKHGADFKGVGAGLFLAKQRAKLIDAKIFVTSTEGKGSIFTLTIPIKPHS</sequence>
<dbReference type="GO" id="GO:0004673">
    <property type="term" value="F:protein histidine kinase activity"/>
    <property type="evidence" value="ECO:0007669"/>
    <property type="project" value="UniProtKB-EC"/>
</dbReference>
<name>A0A078KVN3_9GAMM</name>
<dbReference type="STRING" id="1034943.BN59_02790"/>
<dbReference type="NCBIfam" id="TIGR00229">
    <property type="entry name" value="sensory_box"/>
    <property type="match status" value="1"/>
</dbReference>
<organism evidence="8 9">
    <name type="scientific">Legionella massiliensis</name>
    <dbReference type="NCBI Taxonomy" id="1034943"/>
    <lineage>
        <taxon>Bacteria</taxon>
        <taxon>Pseudomonadati</taxon>
        <taxon>Pseudomonadota</taxon>
        <taxon>Gammaproteobacteria</taxon>
        <taxon>Legionellales</taxon>
        <taxon>Legionellaceae</taxon>
        <taxon>Legionella</taxon>
    </lineage>
</organism>
<evidence type="ECO:0000256" key="2">
    <source>
        <dbReference type="ARBA" id="ARBA00012438"/>
    </source>
</evidence>
<dbReference type="Proteomes" id="UP000044071">
    <property type="component" value="Unassembled WGS sequence"/>
</dbReference>
<evidence type="ECO:0000259" key="6">
    <source>
        <dbReference type="PROSITE" id="PS50109"/>
    </source>
</evidence>
<dbReference type="eggNOG" id="COG2205">
    <property type="taxonomic scope" value="Bacteria"/>
</dbReference>
<dbReference type="OrthoDB" id="5637914at2"/>
<keyword evidence="9" id="KW-1185">Reference proteome</keyword>
<dbReference type="SUPFAM" id="SSF55874">
    <property type="entry name" value="ATPase domain of HSP90 chaperone/DNA topoisomerase II/histidine kinase"/>
    <property type="match status" value="1"/>
</dbReference>
<dbReference type="SMART" id="SM00086">
    <property type="entry name" value="PAC"/>
    <property type="match status" value="1"/>
</dbReference>
<evidence type="ECO:0000256" key="5">
    <source>
        <dbReference type="ARBA" id="ARBA00023012"/>
    </source>
</evidence>
<dbReference type="InterPro" id="IPR000014">
    <property type="entry name" value="PAS"/>
</dbReference>
<dbReference type="RefSeq" id="WP_044011621.1">
    <property type="nucleotide sequence ID" value="NZ_CCVW01000003.1"/>
</dbReference>
<dbReference type="PRINTS" id="PR00344">
    <property type="entry name" value="BCTRLSENSOR"/>
</dbReference>
<dbReference type="Pfam" id="PF08448">
    <property type="entry name" value="PAS_4"/>
    <property type="match status" value="1"/>
</dbReference>
<dbReference type="SMART" id="SM00387">
    <property type="entry name" value="HATPase_c"/>
    <property type="match status" value="1"/>
</dbReference>
<dbReference type="InterPro" id="IPR005467">
    <property type="entry name" value="His_kinase_dom"/>
</dbReference>
<dbReference type="InterPro" id="IPR013656">
    <property type="entry name" value="PAS_4"/>
</dbReference>
<evidence type="ECO:0000313" key="8">
    <source>
        <dbReference type="EMBL" id="CDZ78480.1"/>
    </source>
</evidence>
<dbReference type="Gene3D" id="3.30.450.20">
    <property type="entry name" value="PAS domain"/>
    <property type="match status" value="1"/>
</dbReference>
<dbReference type="InterPro" id="IPR036890">
    <property type="entry name" value="HATPase_C_sf"/>
</dbReference>
<keyword evidence="5" id="KW-0902">Two-component regulatory system</keyword>
<dbReference type="Gene3D" id="1.10.287.130">
    <property type="match status" value="1"/>
</dbReference>
<dbReference type="InterPro" id="IPR004358">
    <property type="entry name" value="Sig_transdc_His_kin-like_C"/>
</dbReference>
<dbReference type="PROSITE" id="PS50109">
    <property type="entry name" value="HIS_KIN"/>
    <property type="match status" value="1"/>
</dbReference>
<dbReference type="InterPro" id="IPR003594">
    <property type="entry name" value="HATPase_dom"/>
</dbReference>
<evidence type="ECO:0000256" key="1">
    <source>
        <dbReference type="ARBA" id="ARBA00000085"/>
    </source>
</evidence>
<reference evidence="8 9" key="1">
    <citation type="submission" date="2014-06" db="EMBL/GenBank/DDBJ databases">
        <authorList>
            <person name="Urmite Genomes Urmite Genomes"/>
        </authorList>
    </citation>
    <scope>NUCLEOTIDE SEQUENCE [LARGE SCALE GENOMIC DNA]</scope>
</reference>
<dbReference type="PANTHER" id="PTHR43711:SF1">
    <property type="entry name" value="HISTIDINE KINASE 1"/>
    <property type="match status" value="1"/>
</dbReference>
<dbReference type="Pfam" id="PF02518">
    <property type="entry name" value="HATPase_c"/>
    <property type="match status" value="1"/>
</dbReference>
<keyword evidence="3" id="KW-0808">Transferase</keyword>
<evidence type="ECO:0000313" key="9">
    <source>
        <dbReference type="Proteomes" id="UP000044071"/>
    </source>
</evidence>
<evidence type="ECO:0000256" key="4">
    <source>
        <dbReference type="ARBA" id="ARBA00022777"/>
    </source>
</evidence>
<dbReference type="PANTHER" id="PTHR43711">
    <property type="entry name" value="TWO-COMPONENT HISTIDINE KINASE"/>
    <property type="match status" value="1"/>
</dbReference>
<accession>A0A078KVN3</accession>
<comment type="catalytic activity">
    <reaction evidence="1">
        <text>ATP + protein L-histidine = ADP + protein N-phospho-L-histidine.</text>
        <dbReference type="EC" id="2.7.13.3"/>
    </reaction>
</comment>
<dbReference type="SUPFAM" id="SSF55785">
    <property type="entry name" value="PYP-like sensor domain (PAS domain)"/>
    <property type="match status" value="1"/>
</dbReference>
<dbReference type="GO" id="GO:0000160">
    <property type="term" value="P:phosphorelay signal transduction system"/>
    <property type="evidence" value="ECO:0007669"/>
    <property type="project" value="UniProtKB-KW"/>
</dbReference>
<dbReference type="EC" id="2.7.13.3" evidence="2"/>
<dbReference type="InterPro" id="IPR050736">
    <property type="entry name" value="Sensor_HK_Regulatory"/>
</dbReference>
<feature type="domain" description="PAC" evidence="7">
    <location>
        <begin position="86"/>
        <end position="138"/>
    </location>
</feature>